<accession>A0A653L5E0</accession>
<dbReference type="Proteomes" id="UP000439123">
    <property type="component" value="Unassembled WGS sequence"/>
</dbReference>
<name>A0A653L5E0_AERVE</name>
<dbReference type="AlphaFoldDB" id="A0A653L5E0"/>
<evidence type="ECO:0000313" key="2">
    <source>
        <dbReference type="EMBL" id="VXA86616.1"/>
    </source>
</evidence>
<dbReference type="AntiFam" id="ANF00010">
    <property type="entry name" value="tRNA translation"/>
</dbReference>
<evidence type="ECO:0000256" key="1">
    <source>
        <dbReference type="SAM" id="MobiDB-lite"/>
    </source>
</evidence>
<reference evidence="2 3" key="1">
    <citation type="submission" date="2019-10" db="EMBL/GenBank/DDBJ databases">
        <authorList>
            <person name="Karimi E."/>
        </authorList>
    </citation>
    <scope>NUCLEOTIDE SEQUENCE [LARGE SCALE GENOMIC DNA]</scope>
    <source>
        <strain evidence="2">Aeromonas sp. 8C</strain>
    </source>
</reference>
<dbReference type="AntiFam" id="ANF00013">
    <property type="entry name" value="tRNA translation"/>
</dbReference>
<dbReference type="EMBL" id="CABWLC010000016">
    <property type="protein sequence ID" value="VXA86616.1"/>
    <property type="molecule type" value="Genomic_DNA"/>
</dbReference>
<protein>
    <submittedName>
        <fullName evidence="2">Uncharacterized protein</fullName>
    </submittedName>
</protein>
<gene>
    <name evidence="2" type="ORF">AERO8C_30189</name>
</gene>
<proteinExistence type="predicted"/>
<evidence type="ECO:0000313" key="3">
    <source>
        <dbReference type="Proteomes" id="UP000439123"/>
    </source>
</evidence>
<organism evidence="2 3">
    <name type="scientific">Aeromonas veronii</name>
    <dbReference type="NCBI Taxonomy" id="654"/>
    <lineage>
        <taxon>Bacteria</taxon>
        <taxon>Pseudomonadati</taxon>
        <taxon>Pseudomonadota</taxon>
        <taxon>Gammaproteobacteria</taxon>
        <taxon>Aeromonadales</taxon>
        <taxon>Aeromonadaceae</taxon>
        <taxon>Aeromonas</taxon>
    </lineage>
</organism>
<feature type="region of interest" description="Disordered" evidence="1">
    <location>
        <begin position="1"/>
        <end position="24"/>
    </location>
</feature>
<sequence length="89" mass="9862">MACKRSAVRSRVAPPSLRMNGRQNHSFSTEFGVIAQLGERLHGMQEVRGSIPRSSTKFRVTTVIHTNRGYSSAGRALAWHARGPRFDPA</sequence>